<dbReference type="InterPro" id="IPR011579">
    <property type="entry name" value="ATPase_dom"/>
</dbReference>
<gene>
    <name evidence="2" type="ORF">ENO26_07520</name>
</gene>
<accession>A0A7J2U3N7</accession>
<dbReference type="Pfam" id="PF01637">
    <property type="entry name" value="ATPase_2"/>
    <property type="match status" value="1"/>
</dbReference>
<organism evidence="2">
    <name type="scientific">Ignisphaera aggregans</name>
    <dbReference type="NCBI Taxonomy" id="334771"/>
    <lineage>
        <taxon>Archaea</taxon>
        <taxon>Thermoproteota</taxon>
        <taxon>Thermoprotei</taxon>
        <taxon>Desulfurococcales</taxon>
        <taxon>Desulfurococcaceae</taxon>
        <taxon>Ignisphaera</taxon>
    </lineage>
</organism>
<dbReference type="Gene3D" id="3.40.50.300">
    <property type="entry name" value="P-loop containing nucleotide triphosphate hydrolases"/>
    <property type="match status" value="1"/>
</dbReference>
<name>A0A7J2U3N7_9CREN</name>
<comment type="caution">
    <text evidence="2">The sequence shown here is derived from an EMBL/GenBank/DDBJ whole genome shotgun (WGS) entry which is preliminary data.</text>
</comment>
<sequence>MKRVRLRFAGMAIDFVDRGKAIQQVLEWVRGVVIQPFVVFGPEGCGKSAWLRQAAEVLREQGFDVIYVDVLHREYAVHTDVKEVVEKLSDVVADATGYPPVKLANLVIMLVKDLLRKWREKRVAVLVDEVFQAIGLDKAEIYVKMLLNLIEYPPADYEKIIAIAATSEGVSRWRIGRHRWAEITPIWNMPRKGFEELYEKVPGPKPSFDEVWRLTGGNPFTLEQLHQAKWDINRVTESITKSKGLTRDFVKKWRQHLIDVVDDPDALVEKDVPEELKAMLIEKNLVVYDLYSRNPELWVDEPPPERDPELGIGRHVAWQTPLHKEAVKRAIEKL</sequence>
<dbReference type="EMBL" id="DSEU01000048">
    <property type="protein sequence ID" value="HEM67394.1"/>
    <property type="molecule type" value="Genomic_DNA"/>
</dbReference>
<dbReference type="AlphaFoldDB" id="A0A7J2U3N7"/>
<evidence type="ECO:0000259" key="1">
    <source>
        <dbReference type="Pfam" id="PF01637"/>
    </source>
</evidence>
<proteinExistence type="predicted"/>
<protein>
    <submittedName>
        <fullName evidence="2">ATPase</fullName>
    </submittedName>
</protein>
<evidence type="ECO:0000313" key="2">
    <source>
        <dbReference type="EMBL" id="HEM67394.1"/>
    </source>
</evidence>
<feature type="domain" description="ATPase" evidence="1">
    <location>
        <begin position="15"/>
        <end position="225"/>
    </location>
</feature>
<dbReference type="GO" id="GO:0005524">
    <property type="term" value="F:ATP binding"/>
    <property type="evidence" value="ECO:0007669"/>
    <property type="project" value="InterPro"/>
</dbReference>
<dbReference type="SUPFAM" id="SSF52540">
    <property type="entry name" value="P-loop containing nucleoside triphosphate hydrolases"/>
    <property type="match status" value="1"/>
</dbReference>
<reference evidence="2" key="1">
    <citation type="journal article" date="2020" name="mSystems">
        <title>Genome- and Community-Level Interaction Insights into Carbon Utilization and Element Cycling Functions of Hydrothermarchaeota in Hydrothermal Sediment.</title>
        <authorList>
            <person name="Zhou Z."/>
            <person name="Liu Y."/>
            <person name="Xu W."/>
            <person name="Pan J."/>
            <person name="Luo Z.H."/>
            <person name="Li M."/>
        </authorList>
    </citation>
    <scope>NUCLEOTIDE SEQUENCE [LARGE SCALE GENOMIC DNA]</scope>
    <source>
        <strain evidence="2">SpSt-125</strain>
    </source>
</reference>
<dbReference type="InterPro" id="IPR027417">
    <property type="entry name" value="P-loop_NTPase"/>
</dbReference>